<reference evidence="2" key="1">
    <citation type="submission" date="2018-05" db="EMBL/GenBank/DDBJ databases">
        <authorList>
            <person name="Lanie J.A."/>
            <person name="Ng W.-L."/>
            <person name="Kazmierczak K.M."/>
            <person name="Andrzejewski T.M."/>
            <person name="Davidsen T.M."/>
            <person name="Wayne K.J."/>
            <person name="Tettelin H."/>
            <person name="Glass J.I."/>
            <person name="Rusch D."/>
            <person name="Podicherti R."/>
            <person name="Tsui H.-C.T."/>
            <person name="Winkler M.E."/>
        </authorList>
    </citation>
    <scope>NUCLEOTIDE SEQUENCE</scope>
</reference>
<dbReference type="InterPro" id="IPR013822">
    <property type="entry name" value="Signal_recog_particl_SRP54_hlx"/>
</dbReference>
<name>A0A383DW55_9ZZZZ</name>
<sequence length="56" mass="6682">MLGVFKRLRQGLTKTRDNFVRRIDQAIKRYDRIDEDLLEELEEILLQTDVGVETTM</sequence>
<dbReference type="GO" id="GO:0006614">
    <property type="term" value="P:SRP-dependent cotranslational protein targeting to membrane"/>
    <property type="evidence" value="ECO:0007669"/>
    <property type="project" value="InterPro"/>
</dbReference>
<feature type="domain" description="Signal recognition particle SRP54 helical bundle" evidence="1">
    <location>
        <begin position="20"/>
        <end position="56"/>
    </location>
</feature>
<dbReference type="SUPFAM" id="SSF47364">
    <property type="entry name" value="Domain of the SRP/SRP receptor G-proteins"/>
    <property type="match status" value="1"/>
</dbReference>
<evidence type="ECO:0000259" key="1">
    <source>
        <dbReference type="Pfam" id="PF02881"/>
    </source>
</evidence>
<dbReference type="InterPro" id="IPR042101">
    <property type="entry name" value="SRP54_N_sf"/>
</dbReference>
<dbReference type="EMBL" id="UINC01220527">
    <property type="protein sequence ID" value="SVE48483.1"/>
    <property type="molecule type" value="Genomic_DNA"/>
</dbReference>
<evidence type="ECO:0000313" key="2">
    <source>
        <dbReference type="EMBL" id="SVE48483.1"/>
    </source>
</evidence>
<dbReference type="AlphaFoldDB" id="A0A383DW55"/>
<protein>
    <recommendedName>
        <fullName evidence="1">Signal recognition particle SRP54 helical bundle domain-containing protein</fullName>
    </recommendedName>
</protein>
<accession>A0A383DW55</accession>
<gene>
    <name evidence="2" type="ORF">METZ01_LOCUS501337</name>
</gene>
<organism evidence="2">
    <name type="scientific">marine metagenome</name>
    <dbReference type="NCBI Taxonomy" id="408172"/>
    <lineage>
        <taxon>unclassified sequences</taxon>
        <taxon>metagenomes</taxon>
        <taxon>ecological metagenomes</taxon>
    </lineage>
</organism>
<dbReference type="Pfam" id="PF02881">
    <property type="entry name" value="SRP54_N"/>
    <property type="match status" value="1"/>
</dbReference>
<dbReference type="Gene3D" id="1.20.120.140">
    <property type="entry name" value="Signal recognition particle SRP54, nucleotide-binding domain"/>
    <property type="match status" value="1"/>
</dbReference>
<proteinExistence type="predicted"/>
<dbReference type="GO" id="GO:0005525">
    <property type="term" value="F:GTP binding"/>
    <property type="evidence" value="ECO:0007669"/>
    <property type="project" value="InterPro"/>
</dbReference>
<dbReference type="InterPro" id="IPR036225">
    <property type="entry name" value="SRP/SRP_N"/>
</dbReference>
<feature type="non-terminal residue" evidence="2">
    <location>
        <position position="56"/>
    </location>
</feature>